<dbReference type="PROSITE" id="PS00280">
    <property type="entry name" value="BPTI_KUNITZ_1"/>
    <property type="match status" value="3"/>
</dbReference>
<sequence>MGVAWLFDLHGIVCWLSIPVMFTSKPMDSRLFVGLFCIFISTQPNYGESKIVTFAREGDACNRNDNEWYAIPESDSHFLYCHPKHGLYVKGQCGLANDGRRMIFDVAAQQCIAPLNSTSTTEWLQKKSNTWPEFHLISRKNLGDQCTSNAECPNSSFCDHFGICVCLPDFVLVQGSCWKKAEPTETCTHDEQCEAAWPHSVCINGICNCPNNTRMVKSFVGRLCLSPAYICIQPASSQNGIFDFNQYFYNSLTDECEPIMFKGGGMANSNIFKTRRECENFCKSGEPETKLGRPVKCRSNTDCSSPYDCYHRNSDQTYGICCPSKAFVCSPFGGVFMDIALLDEPLIEYDEGLQARSTQSLNFPVIRYYFSIQELKCKAFLYRGIGGNFNNFLSFEQCFDHCMPEGHFIVVCGGGKTALDRAGRLIRCVNDRDCPAYHGCHAGICCQRKEMTVDKEEEEEEEEEQEQEVHYCSENSTAVSIGGKVVECNFYKPCMNNTVCQVKDPKKGSGICCQEYVKMPRARKIVSHFAEMLCPMNSSSLVVSSKKQPLQCDLDTIFACPTNFTCSFPDKSATSGLCCLIPNSGLMCPGDMKPPVEKSNVKSCSPLKDSSCNQSNEICYFNQIYGNYYCCPNVFSGCPPHAPNAVHYENGAAMKCNSVGDQSACPENSFCHQSPFATTGVCCSEQEICPDGRKALTDDNGSLIKCNQTCPVGYICTSASGNKGKNICCEENFSIWQCDHGRALINPKGELVKCSSINGCPDGYICTDKRGDKFCCPSAEYFCNQPVNPGKSCTGGKVSKKFYFDPVERICKAFSYFGCSGNDNRFNTIGECESWCDLSVFREVPLTCGLLTRGFAQPEALIKQVDQSQESESVCSHGLPMKESRETRNCSAENSCPFGYKCVSVTNGENFCCPDRSKVKQNTKFSINYCDTVKDLVCSMPLNPGFSCNNAEQSEMFFYDFSSKACLKFKYEGCGGNLNRFHTLQSCQSFCLSMLCPVGNPLSTNGEVKRCKTDHECSSEYSCVLETGVCCLKSKVVCSQSEQQGETCGLPQFRFRYDIKSNSCKQFTFAGCAGNENNFYNKEACEQFCKPELLCPAGSRAFINSATSQPLQCAEDAEICPPGFKCYYNIQNGKSVCCSALTKCLSGLEPYKVKENIGPFKCIPGRFGFFDGCPNKYECQETTNGQFHCCPEANVTNACPEQVKVHVHKERSQPTKCYAADPSCPNGYVCRFNHMFGHRFCCAEPKRDSSVLTAEVSLCPDRSKPYTDPTTKLTAVCNPYLHFTCPISYSCTFIQSASNYHCCISNQLQPYTAEKQSRETPACPGGLQPFINRANGQPVICQPPLLGICPAGSICQYSPLYWQFICCASDLYSKNFYDEIKVKLPGDTGCQNDRQCSNGFPGSFCHQGICKCPPPMFIYQRSCGKLKTYLYFHQEAVQRFWEYLEKYETSNGVDKLVVLRESFLIDSCQ</sequence>
<evidence type="ECO:0000313" key="4">
    <source>
        <dbReference type="EMBL" id="KRX14679.1"/>
    </source>
</evidence>
<dbReference type="PANTHER" id="PTHR46339">
    <property type="entry name" value="PROTEIN CBG15282-RELATED"/>
    <property type="match status" value="1"/>
</dbReference>
<dbReference type="InterPro" id="IPR006149">
    <property type="entry name" value="EB_dom"/>
</dbReference>
<feature type="domain" description="BPTI/Kunitz inhibitor" evidence="3">
    <location>
        <begin position="350"/>
        <end position="402"/>
    </location>
</feature>
<accession>A0A0V0RJV0</accession>
<reference evidence="4 5" key="1">
    <citation type="submission" date="2015-01" db="EMBL/GenBank/DDBJ databases">
        <title>Evolution of Trichinella species and genotypes.</title>
        <authorList>
            <person name="Korhonen P.K."/>
            <person name="Edoardo P."/>
            <person name="Giuseppe L.R."/>
            <person name="Gasser R.B."/>
        </authorList>
    </citation>
    <scope>NUCLEOTIDE SEQUENCE [LARGE SCALE GENOMIC DNA]</scope>
    <source>
        <strain evidence="4">ISS37</strain>
    </source>
</reference>
<keyword evidence="5" id="KW-1185">Reference proteome</keyword>
<dbReference type="Pfam" id="PF00014">
    <property type="entry name" value="Kunitz_BPTI"/>
    <property type="match status" value="5"/>
</dbReference>
<evidence type="ECO:0000256" key="2">
    <source>
        <dbReference type="SAM" id="SignalP"/>
    </source>
</evidence>
<dbReference type="PROSITE" id="PS50279">
    <property type="entry name" value="BPTI_KUNITZ_2"/>
    <property type="match status" value="5"/>
</dbReference>
<dbReference type="Proteomes" id="UP000054630">
    <property type="component" value="Unassembled WGS sequence"/>
</dbReference>
<dbReference type="InterPro" id="IPR036880">
    <property type="entry name" value="Kunitz_BPTI_sf"/>
</dbReference>
<name>A0A0V0RJV0_9BILA</name>
<dbReference type="OrthoDB" id="4473401at2759"/>
<feature type="coiled-coil region" evidence="1">
    <location>
        <begin position="446"/>
        <end position="475"/>
    </location>
</feature>
<feature type="domain" description="BPTI/Kunitz inhibitor" evidence="3">
    <location>
        <begin position="938"/>
        <end position="991"/>
    </location>
</feature>
<dbReference type="Pfam" id="PF01683">
    <property type="entry name" value="EB"/>
    <property type="match status" value="1"/>
</dbReference>
<protein>
    <recommendedName>
        <fullName evidence="3">BPTI/Kunitz inhibitor domain-containing protein</fullName>
    </recommendedName>
</protein>
<dbReference type="SUPFAM" id="SSF57362">
    <property type="entry name" value="BPTI-like"/>
    <property type="match status" value="5"/>
</dbReference>
<dbReference type="InterPro" id="IPR053014">
    <property type="entry name" value="Cuticle_assoc_divergent"/>
</dbReference>
<dbReference type="InterPro" id="IPR002223">
    <property type="entry name" value="Kunitz_BPTI"/>
</dbReference>
<evidence type="ECO:0000313" key="5">
    <source>
        <dbReference type="Proteomes" id="UP000054630"/>
    </source>
</evidence>
<gene>
    <name evidence="4" type="primary">ZC84.1</name>
    <name evidence="4" type="ORF">T07_884</name>
</gene>
<dbReference type="CDD" id="cd00109">
    <property type="entry name" value="Kunitz-type"/>
    <property type="match status" value="3"/>
</dbReference>
<feature type="domain" description="BPTI/Kunitz inhibitor" evidence="3">
    <location>
        <begin position="1038"/>
        <end position="1089"/>
    </location>
</feature>
<dbReference type="EMBL" id="JYDL01000153">
    <property type="protein sequence ID" value="KRX14679.1"/>
    <property type="molecule type" value="Genomic_DNA"/>
</dbReference>
<dbReference type="Pfam" id="PF14625">
    <property type="entry name" value="Lustrin_cystein"/>
    <property type="match status" value="12"/>
</dbReference>
<dbReference type="InterPro" id="IPR006150">
    <property type="entry name" value="Cys_repeat_1"/>
</dbReference>
<dbReference type="GO" id="GO:0004867">
    <property type="term" value="F:serine-type endopeptidase inhibitor activity"/>
    <property type="evidence" value="ECO:0007669"/>
    <property type="project" value="InterPro"/>
</dbReference>
<evidence type="ECO:0000259" key="3">
    <source>
        <dbReference type="PROSITE" id="PS50279"/>
    </source>
</evidence>
<feature type="domain" description="BPTI/Kunitz inhibitor" evidence="3">
    <location>
        <begin position="783"/>
        <end position="836"/>
    </location>
</feature>
<comment type="caution">
    <text evidence="4">The sequence shown here is derived from an EMBL/GenBank/DDBJ whole genome shotgun (WGS) entry which is preliminary data.</text>
</comment>
<organism evidence="4 5">
    <name type="scientific">Trichinella nelsoni</name>
    <dbReference type="NCBI Taxonomy" id="6336"/>
    <lineage>
        <taxon>Eukaryota</taxon>
        <taxon>Metazoa</taxon>
        <taxon>Ecdysozoa</taxon>
        <taxon>Nematoda</taxon>
        <taxon>Enoplea</taxon>
        <taxon>Dorylaimia</taxon>
        <taxon>Trichinellida</taxon>
        <taxon>Trichinellidae</taxon>
        <taxon>Trichinella</taxon>
    </lineage>
</organism>
<dbReference type="SMART" id="SM00131">
    <property type="entry name" value="KU"/>
    <property type="match status" value="5"/>
</dbReference>
<dbReference type="Gene3D" id="4.10.410.10">
    <property type="entry name" value="Pancreatic trypsin inhibitor Kunitz domain"/>
    <property type="match status" value="5"/>
</dbReference>
<keyword evidence="1" id="KW-0175">Coiled coil</keyword>
<proteinExistence type="predicted"/>
<evidence type="ECO:0000256" key="1">
    <source>
        <dbReference type="SAM" id="Coils"/>
    </source>
</evidence>
<dbReference type="InterPro" id="IPR020901">
    <property type="entry name" value="Prtase_inh_Kunz-CS"/>
</dbReference>
<feature type="domain" description="BPTI/Kunitz inhibitor" evidence="3">
    <location>
        <begin position="231"/>
        <end position="282"/>
    </location>
</feature>
<feature type="chain" id="PRO_5006867921" description="BPTI/Kunitz inhibitor domain-containing protein" evidence="2">
    <location>
        <begin position="25"/>
        <end position="1469"/>
    </location>
</feature>
<dbReference type="STRING" id="6336.A0A0V0RJV0"/>
<dbReference type="InterPro" id="IPR028150">
    <property type="entry name" value="Lustrin_cystein"/>
</dbReference>
<feature type="signal peptide" evidence="2">
    <location>
        <begin position="1"/>
        <end position="24"/>
    </location>
</feature>
<keyword evidence="2" id="KW-0732">Signal</keyword>
<dbReference type="SMART" id="SM00289">
    <property type="entry name" value="WR1"/>
    <property type="match status" value="15"/>
</dbReference>